<evidence type="ECO:0000313" key="4">
    <source>
        <dbReference type="Proteomes" id="UP001276659"/>
    </source>
</evidence>
<dbReference type="Proteomes" id="UP001276659">
    <property type="component" value="Unassembled WGS sequence"/>
</dbReference>
<dbReference type="InterPro" id="IPR037460">
    <property type="entry name" value="SEST-like"/>
</dbReference>
<dbReference type="GO" id="GO:0016788">
    <property type="term" value="F:hydrolase activity, acting on ester bonds"/>
    <property type="evidence" value="ECO:0007669"/>
    <property type="project" value="InterPro"/>
</dbReference>
<gene>
    <name evidence="3" type="ORF">OEA41_007684</name>
</gene>
<evidence type="ECO:0000256" key="2">
    <source>
        <dbReference type="SAM" id="SignalP"/>
    </source>
</evidence>
<dbReference type="PANTHER" id="PTHR37981">
    <property type="entry name" value="LIPASE 2"/>
    <property type="match status" value="1"/>
</dbReference>
<accession>A0AAD9ZDI5</accession>
<keyword evidence="4" id="KW-1185">Reference proteome</keyword>
<comment type="caution">
    <text evidence="3">The sequence shown here is derived from an EMBL/GenBank/DDBJ whole genome shotgun (WGS) entry which is preliminary data.</text>
</comment>
<dbReference type="InterPro" id="IPR036514">
    <property type="entry name" value="SGNH_hydro_sf"/>
</dbReference>
<feature type="chain" id="PRO_5041995472" description="SGNH hydrolase-type esterase domain-containing protein" evidence="2">
    <location>
        <begin position="16"/>
        <end position="446"/>
    </location>
</feature>
<dbReference type="PANTHER" id="PTHR37981:SF1">
    <property type="entry name" value="SGNH HYDROLASE-TYPE ESTERASE DOMAIN-CONTAINING PROTEIN"/>
    <property type="match status" value="1"/>
</dbReference>
<sequence length="446" mass="47434">MHFLFLALLASAACALPQDPAAAPRLEDRETPCIALGDCGGQPAPAAASSSTPPPPPPPPPPTLSASAPATPSPSVQSTGGDFGKFAVLGDSFASGVAWLVSKRYNYTDSDTCRRYFQAYGPQMEEDGRLGPNAELHFLACSGSRTDVVKNNQIPAIPQDAAFATVSVGGNDVGFFPVMDACVLRSSDSLTDQDCQNELAATANRITNDVPGYRDIYSSVFNIGLTDPNFKLYVLGYPHFFNVDTDQCDTATFAYYNDTDGGPFLTKDIRNSINGLIQQMNVAIGDAVASLNDARVQFVDISPFFNGHRFCEEGIKEPYSGGIFTGIDDAAAWLYHFDWNPFHELNDDPSQVTDYPPATWSCDQNLLNDNDAGAVLQCGLAGSGVTSNEFGGTLIENDGSDVSTDTLSGGNSGDPGQYGLFQRTFHPTNRGHTAIKDALFAAIGVA</sequence>
<dbReference type="GO" id="GO:0006629">
    <property type="term" value="P:lipid metabolic process"/>
    <property type="evidence" value="ECO:0007669"/>
    <property type="project" value="TreeGrafter"/>
</dbReference>
<proteinExistence type="predicted"/>
<protein>
    <recommendedName>
        <fullName evidence="5">SGNH hydrolase-type esterase domain-containing protein</fullName>
    </recommendedName>
</protein>
<dbReference type="EMBL" id="JASNWA010000004">
    <property type="protein sequence ID" value="KAK3176361.1"/>
    <property type="molecule type" value="Genomic_DNA"/>
</dbReference>
<feature type="compositionally biased region" description="Low complexity" evidence="1">
    <location>
        <begin position="64"/>
        <end position="75"/>
    </location>
</feature>
<dbReference type="CDD" id="cd01823">
    <property type="entry name" value="SEST_like"/>
    <property type="match status" value="1"/>
</dbReference>
<dbReference type="Gene3D" id="3.40.50.1110">
    <property type="entry name" value="SGNH hydrolase"/>
    <property type="match status" value="1"/>
</dbReference>
<organism evidence="3 4">
    <name type="scientific">Lepraria neglecta</name>
    <dbReference type="NCBI Taxonomy" id="209136"/>
    <lineage>
        <taxon>Eukaryota</taxon>
        <taxon>Fungi</taxon>
        <taxon>Dikarya</taxon>
        <taxon>Ascomycota</taxon>
        <taxon>Pezizomycotina</taxon>
        <taxon>Lecanoromycetes</taxon>
        <taxon>OSLEUM clade</taxon>
        <taxon>Lecanoromycetidae</taxon>
        <taxon>Lecanorales</taxon>
        <taxon>Lecanorineae</taxon>
        <taxon>Stereocaulaceae</taxon>
        <taxon>Lepraria</taxon>
    </lineage>
</organism>
<name>A0AAD9ZDI5_9LECA</name>
<reference evidence="3" key="1">
    <citation type="submission" date="2022-11" db="EMBL/GenBank/DDBJ databases">
        <title>Chromosomal genome sequence assembly and mating type (MAT) locus characterization of the leprose asexual lichenized fungus Lepraria neglecta (Nyl.) Erichsen.</title>
        <authorList>
            <person name="Allen J.L."/>
            <person name="Pfeffer B."/>
        </authorList>
    </citation>
    <scope>NUCLEOTIDE SEQUENCE</scope>
    <source>
        <strain evidence="3">Allen 5258</strain>
    </source>
</reference>
<feature type="compositionally biased region" description="Pro residues" evidence="1">
    <location>
        <begin position="52"/>
        <end position="63"/>
    </location>
</feature>
<feature type="signal peptide" evidence="2">
    <location>
        <begin position="1"/>
        <end position="15"/>
    </location>
</feature>
<feature type="region of interest" description="Disordered" evidence="1">
    <location>
        <begin position="33"/>
        <end position="78"/>
    </location>
</feature>
<dbReference type="AlphaFoldDB" id="A0AAD9ZDI5"/>
<evidence type="ECO:0008006" key="5">
    <source>
        <dbReference type="Google" id="ProtNLM"/>
    </source>
</evidence>
<evidence type="ECO:0000313" key="3">
    <source>
        <dbReference type="EMBL" id="KAK3176361.1"/>
    </source>
</evidence>
<keyword evidence="2" id="KW-0732">Signal</keyword>
<dbReference type="SUPFAM" id="SSF101447">
    <property type="entry name" value="Formin homology 2 domain (FH2 domain)"/>
    <property type="match status" value="1"/>
</dbReference>
<evidence type="ECO:0000256" key="1">
    <source>
        <dbReference type="SAM" id="MobiDB-lite"/>
    </source>
</evidence>
<dbReference type="SUPFAM" id="SSF52266">
    <property type="entry name" value="SGNH hydrolase"/>
    <property type="match status" value="1"/>
</dbReference>